<dbReference type="NCBIfam" id="TIGR01640">
    <property type="entry name" value="F_box_assoc_1"/>
    <property type="match status" value="1"/>
</dbReference>
<dbReference type="PANTHER" id="PTHR31672:SF13">
    <property type="entry name" value="F-BOX PROTEIN CPR30-LIKE"/>
    <property type="match status" value="1"/>
</dbReference>
<accession>A0A2U1LF90</accession>
<dbReference type="InterPro" id="IPR013187">
    <property type="entry name" value="F-box-assoc_dom_typ3"/>
</dbReference>
<dbReference type="AlphaFoldDB" id="A0A2U1LF90"/>
<dbReference type="OrthoDB" id="5319261at2759"/>
<gene>
    <name evidence="2" type="ORF">CTI12_AA498700</name>
</gene>
<dbReference type="InterPro" id="IPR050796">
    <property type="entry name" value="SCF_F-box_component"/>
</dbReference>
<dbReference type="Pfam" id="PF00646">
    <property type="entry name" value="F-box"/>
    <property type="match status" value="1"/>
</dbReference>
<keyword evidence="3" id="KW-1185">Reference proteome</keyword>
<proteinExistence type="predicted"/>
<dbReference type="Proteomes" id="UP000245207">
    <property type="component" value="Unassembled WGS sequence"/>
</dbReference>
<dbReference type="SUPFAM" id="SSF81383">
    <property type="entry name" value="F-box domain"/>
    <property type="match status" value="1"/>
</dbReference>
<dbReference type="EMBL" id="PKPP01009709">
    <property type="protein sequence ID" value="PWA47660.1"/>
    <property type="molecule type" value="Genomic_DNA"/>
</dbReference>
<sequence length="416" mass="48481">MERLPSNIMLDIFSRVPVKCLARSRCVSKEWCRYIDDRYLVIIHDDRVKEEPTPILYHSHLSRNKRTHSLCFHVTESKQKATRRYYKKARVGTKQTGSADHTYVLEPKEDPFFKFLRKKPLTKSSIVKIEVLGSCNGMMCLVQDEDDEITSLVVVHPLRKECYEVPPFPLHFDSDDFEVTCGLGFDASNNTLKMVCVFIKDFAPASTLVHVFGTNSWREIPQVPLYRIIEKGIFANGCLHWLVSYLDIKTECGRHVTWFDVEKEEFGLIDPPKRMCDIKTEDNCYYDHLVDLNGEVGYVSRTLEVWVLKKKEWVPHCRFDEKKFVPYGYIQVLGCWNIDGDMLIRNRYYGGDKFIVYNLKSGVLHKTNIVVPLDVSHPNIFMHPNKLFSIHGIGTNSFPMKKRALKKSCQRLLYSY</sequence>
<dbReference type="InterPro" id="IPR036047">
    <property type="entry name" value="F-box-like_dom_sf"/>
</dbReference>
<reference evidence="2 3" key="1">
    <citation type="journal article" date="2018" name="Mol. Plant">
        <title>The genome of Artemisia annua provides insight into the evolution of Asteraceae family and artemisinin biosynthesis.</title>
        <authorList>
            <person name="Shen Q."/>
            <person name="Zhang L."/>
            <person name="Liao Z."/>
            <person name="Wang S."/>
            <person name="Yan T."/>
            <person name="Shi P."/>
            <person name="Liu M."/>
            <person name="Fu X."/>
            <person name="Pan Q."/>
            <person name="Wang Y."/>
            <person name="Lv Z."/>
            <person name="Lu X."/>
            <person name="Zhang F."/>
            <person name="Jiang W."/>
            <person name="Ma Y."/>
            <person name="Chen M."/>
            <person name="Hao X."/>
            <person name="Li L."/>
            <person name="Tang Y."/>
            <person name="Lv G."/>
            <person name="Zhou Y."/>
            <person name="Sun X."/>
            <person name="Brodelius P.E."/>
            <person name="Rose J.K.C."/>
            <person name="Tang K."/>
        </authorList>
    </citation>
    <scope>NUCLEOTIDE SEQUENCE [LARGE SCALE GENOMIC DNA]</scope>
    <source>
        <strain evidence="3">cv. Huhao1</strain>
        <tissue evidence="2">Leaf</tissue>
    </source>
</reference>
<evidence type="ECO:0000313" key="2">
    <source>
        <dbReference type="EMBL" id="PWA47660.1"/>
    </source>
</evidence>
<dbReference type="InterPro" id="IPR001810">
    <property type="entry name" value="F-box_dom"/>
</dbReference>
<dbReference type="PROSITE" id="PS50181">
    <property type="entry name" value="FBOX"/>
    <property type="match status" value="1"/>
</dbReference>
<name>A0A2U1LF90_ARTAN</name>
<evidence type="ECO:0000313" key="3">
    <source>
        <dbReference type="Proteomes" id="UP000245207"/>
    </source>
</evidence>
<dbReference type="SMART" id="SM00256">
    <property type="entry name" value="FBOX"/>
    <property type="match status" value="1"/>
</dbReference>
<dbReference type="PANTHER" id="PTHR31672">
    <property type="entry name" value="BNACNNG10540D PROTEIN"/>
    <property type="match status" value="1"/>
</dbReference>
<evidence type="ECO:0000259" key="1">
    <source>
        <dbReference type="PROSITE" id="PS50181"/>
    </source>
</evidence>
<organism evidence="2 3">
    <name type="scientific">Artemisia annua</name>
    <name type="common">Sweet wormwood</name>
    <dbReference type="NCBI Taxonomy" id="35608"/>
    <lineage>
        <taxon>Eukaryota</taxon>
        <taxon>Viridiplantae</taxon>
        <taxon>Streptophyta</taxon>
        <taxon>Embryophyta</taxon>
        <taxon>Tracheophyta</taxon>
        <taxon>Spermatophyta</taxon>
        <taxon>Magnoliopsida</taxon>
        <taxon>eudicotyledons</taxon>
        <taxon>Gunneridae</taxon>
        <taxon>Pentapetalae</taxon>
        <taxon>asterids</taxon>
        <taxon>campanulids</taxon>
        <taxon>Asterales</taxon>
        <taxon>Asteraceae</taxon>
        <taxon>Asteroideae</taxon>
        <taxon>Anthemideae</taxon>
        <taxon>Artemisiinae</taxon>
        <taxon>Artemisia</taxon>
    </lineage>
</organism>
<dbReference type="Gene3D" id="1.20.1280.50">
    <property type="match status" value="1"/>
</dbReference>
<protein>
    <submittedName>
        <fullName evidence="2">F-box domain-containing protein</fullName>
    </submittedName>
</protein>
<dbReference type="InterPro" id="IPR017451">
    <property type="entry name" value="F-box-assoc_interact_dom"/>
</dbReference>
<comment type="caution">
    <text evidence="2">The sequence shown here is derived from an EMBL/GenBank/DDBJ whole genome shotgun (WGS) entry which is preliminary data.</text>
</comment>
<feature type="domain" description="F-box" evidence="1">
    <location>
        <begin position="1"/>
        <end position="51"/>
    </location>
</feature>
<dbReference type="Pfam" id="PF08268">
    <property type="entry name" value="FBA_3"/>
    <property type="match status" value="1"/>
</dbReference>